<dbReference type="HAMAP" id="MF_00378">
    <property type="entry name" value="Exonuc_7_L"/>
    <property type="match status" value="1"/>
</dbReference>
<evidence type="ECO:0000259" key="8">
    <source>
        <dbReference type="Pfam" id="PF13742"/>
    </source>
</evidence>
<sequence length="407" mass="45298">MAIKPIKVSQLNGYIKRILQTDPLLGNVSVVGEISNLKFHGSGHVYFSLKDENSRLNCFLPCERAEKLRYELSEGMEVTASGYIYLYERGGSYSLNIRDIEVAGLGNLSVAFEKLKAKLEAEGLFDPAHKKPIPFFPEKVAVVTSETGAAVRDILKIIKSKNNYVDVLIYPVLVQGPAAAGQIAEAIDQINLRFPEVDTIIAGRGGGAMEELWAFNEEIVARSIYRSEIPVISAVGHETDFTIADFVADKRAETPTAAANMAVPDIGELKAYVRDLKEKLTAAADSYVRYQEMHLKSLDLAAFKRDLESRVVMEQMRIENIRSEMGSRISAIVEQFEKAMKLYKANLDSLNPTAIMSRGYGAVLDRERRLIDSSKKLREKDLLTVVMKDGEADCEVTQIRRNSHDGN</sequence>
<keyword evidence="3 5" id="KW-0378">Hydrolase</keyword>
<dbReference type="PANTHER" id="PTHR30008">
    <property type="entry name" value="EXODEOXYRIBONUCLEASE 7 LARGE SUBUNIT"/>
    <property type="match status" value="1"/>
</dbReference>
<protein>
    <recommendedName>
        <fullName evidence="5">Exodeoxyribonuclease 7 large subunit</fullName>
        <ecNumber evidence="5">3.1.11.6</ecNumber>
    </recommendedName>
    <alternativeName>
        <fullName evidence="5">Exodeoxyribonuclease VII large subunit</fullName>
        <shortName evidence="5">Exonuclease VII large subunit</shortName>
    </alternativeName>
</protein>
<dbReference type="Pfam" id="PF02601">
    <property type="entry name" value="Exonuc_VII_L"/>
    <property type="match status" value="1"/>
</dbReference>
<dbReference type="RefSeq" id="WP_256131071.1">
    <property type="nucleotide sequence ID" value="NZ_JANFXK010000003.1"/>
</dbReference>
<dbReference type="InterPro" id="IPR020579">
    <property type="entry name" value="Exonuc_VII_lsu_C"/>
</dbReference>
<comment type="function">
    <text evidence="5">Bidirectionally degrades single-stranded DNA into large acid-insoluble oligonucleotides, which are then degraded further into small acid-soluble oligonucleotides.</text>
</comment>
<keyword evidence="4 5" id="KW-0269">Exonuclease</keyword>
<dbReference type="Proteomes" id="UP001524502">
    <property type="component" value="Unassembled WGS sequence"/>
</dbReference>
<dbReference type="PANTHER" id="PTHR30008:SF0">
    <property type="entry name" value="EXODEOXYRIBONUCLEASE 7 LARGE SUBUNIT"/>
    <property type="match status" value="1"/>
</dbReference>
<keyword evidence="10" id="KW-1185">Reference proteome</keyword>
<dbReference type="CDD" id="cd04489">
    <property type="entry name" value="ExoVII_LU_OBF"/>
    <property type="match status" value="1"/>
</dbReference>
<reference evidence="9 10" key="1">
    <citation type="submission" date="2022-06" db="EMBL/GenBank/DDBJ databases">
        <title>Isolation of gut microbiota from human fecal samples.</title>
        <authorList>
            <person name="Pamer E.G."/>
            <person name="Barat B."/>
            <person name="Waligurski E."/>
            <person name="Medina S."/>
            <person name="Paddock L."/>
            <person name="Mostad J."/>
        </authorList>
    </citation>
    <scope>NUCLEOTIDE SEQUENCE [LARGE SCALE GENOMIC DNA]</scope>
    <source>
        <strain evidence="9 10">SL.3.17</strain>
    </source>
</reference>
<evidence type="ECO:0000256" key="1">
    <source>
        <dbReference type="ARBA" id="ARBA00022490"/>
    </source>
</evidence>
<evidence type="ECO:0000256" key="3">
    <source>
        <dbReference type="ARBA" id="ARBA00022801"/>
    </source>
</evidence>
<dbReference type="EC" id="3.1.11.6" evidence="5"/>
<evidence type="ECO:0000259" key="7">
    <source>
        <dbReference type="Pfam" id="PF02601"/>
    </source>
</evidence>
<evidence type="ECO:0000256" key="6">
    <source>
        <dbReference type="RuleBase" id="RU004355"/>
    </source>
</evidence>
<evidence type="ECO:0000256" key="4">
    <source>
        <dbReference type="ARBA" id="ARBA00022839"/>
    </source>
</evidence>
<dbReference type="NCBIfam" id="TIGR00237">
    <property type="entry name" value="xseA"/>
    <property type="match status" value="1"/>
</dbReference>
<accession>A0ABT1RL23</accession>
<organism evidence="9 10">
    <name type="scientific">Anaerovorax odorimutans</name>
    <dbReference type="NCBI Taxonomy" id="109327"/>
    <lineage>
        <taxon>Bacteria</taxon>
        <taxon>Bacillati</taxon>
        <taxon>Bacillota</taxon>
        <taxon>Clostridia</taxon>
        <taxon>Peptostreptococcales</taxon>
        <taxon>Anaerovoracaceae</taxon>
        <taxon>Anaerovorax</taxon>
    </lineage>
</organism>
<dbReference type="InterPro" id="IPR025824">
    <property type="entry name" value="OB-fold_nuc-bd_dom"/>
</dbReference>
<evidence type="ECO:0000256" key="5">
    <source>
        <dbReference type="HAMAP-Rule" id="MF_00378"/>
    </source>
</evidence>
<dbReference type="InterPro" id="IPR003753">
    <property type="entry name" value="Exonuc_VII_L"/>
</dbReference>
<gene>
    <name evidence="5 9" type="primary">xseA</name>
    <name evidence="9" type="ORF">NE619_04010</name>
</gene>
<name>A0ABT1RL23_9FIRM</name>
<proteinExistence type="inferred from homology"/>
<keyword evidence="2 5" id="KW-0540">Nuclease</keyword>
<evidence type="ECO:0000313" key="9">
    <source>
        <dbReference type="EMBL" id="MCQ4635883.1"/>
    </source>
</evidence>
<keyword evidence="1 5" id="KW-0963">Cytoplasm</keyword>
<comment type="catalytic activity">
    <reaction evidence="5 6">
        <text>Exonucleolytic cleavage in either 5'- to 3'- or 3'- to 5'-direction to yield nucleoside 5'-phosphates.</text>
        <dbReference type="EC" id="3.1.11.6"/>
    </reaction>
</comment>
<comment type="similarity">
    <text evidence="5 6">Belongs to the XseA family.</text>
</comment>
<evidence type="ECO:0000256" key="2">
    <source>
        <dbReference type="ARBA" id="ARBA00022722"/>
    </source>
</evidence>
<feature type="domain" description="OB-fold nucleic acid binding" evidence="8">
    <location>
        <begin position="7"/>
        <end position="101"/>
    </location>
</feature>
<evidence type="ECO:0000313" key="10">
    <source>
        <dbReference type="Proteomes" id="UP001524502"/>
    </source>
</evidence>
<comment type="subunit">
    <text evidence="5">Heterooligomer composed of large and small subunits.</text>
</comment>
<dbReference type="Pfam" id="PF13742">
    <property type="entry name" value="tRNA_anti_2"/>
    <property type="match status" value="1"/>
</dbReference>
<feature type="domain" description="Exonuclease VII large subunit C-terminal" evidence="7">
    <location>
        <begin position="124"/>
        <end position="335"/>
    </location>
</feature>
<comment type="subcellular location">
    <subcellularLocation>
        <location evidence="5 6">Cytoplasm</location>
    </subcellularLocation>
</comment>
<comment type="caution">
    <text evidence="9">The sequence shown here is derived from an EMBL/GenBank/DDBJ whole genome shotgun (WGS) entry which is preliminary data.</text>
</comment>
<dbReference type="GO" id="GO:0008855">
    <property type="term" value="F:exodeoxyribonuclease VII activity"/>
    <property type="evidence" value="ECO:0007669"/>
    <property type="project" value="UniProtKB-EC"/>
</dbReference>
<dbReference type="EMBL" id="JANFXK010000003">
    <property type="protein sequence ID" value="MCQ4635883.1"/>
    <property type="molecule type" value="Genomic_DNA"/>
</dbReference>